<comment type="subcellular location">
    <subcellularLocation>
        <location evidence="1">Cell inner membrane</location>
        <topology evidence="1">Multi-pass membrane protein</topology>
    </subcellularLocation>
    <subcellularLocation>
        <location evidence="8">Cell membrane</location>
        <topology evidence="8">Multi-pass membrane protein</topology>
    </subcellularLocation>
</comment>
<keyword evidence="5 8" id="KW-0812">Transmembrane</keyword>
<evidence type="ECO:0000256" key="1">
    <source>
        <dbReference type="ARBA" id="ARBA00004429"/>
    </source>
</evidence>
<dbReference type="PANTHER" id="PTHR43357">
    <property type="entry name" value="INNER MEMBRANE ABC TRANSPORTER PERMEASE PROTEIN YDCV"/>
    <property type="match status" value="1"/>
</dbReference>
<feature type="transmembrane region" description="Helical" evidence="8">
    <location>
        <begin position="280"/>
        <end position="306"/>
    </location>
</feature>
<feature type="transmembrane region" description="Helical" evidence="8">
    <location>
        <begin position="318"/>
        <end position="342"/>
    </location>
</feature>
<dbReference type="EMBL" id="SOBG01000004">
    <property type="protein sequence ID" value="TDT70591.1"/>
    <property type="molecule type" value="Genomic_DNA"/>
</dbReference>
<dbReference type="SUPFAM" id="SSF161098">
    <property type="entry name" value="MetI-like"/>
    <property type="match status" value="2"/>
</dbReference>
<dbReference type="Gene3D" id="1.10.3720.10">
    <property type="entry name" value="MetI-like"/>
    <property type="match status" value="2"/>
</dbReference>
<accession>A0AA46DYQ5</accession>
<dbReference type="PROSITE" id="PS50928">
    <property type="entry name" value="ABC_TM1"/>
    <property type="match status" value="2"/>
</dbReference>
<feature type="transmembrane region" description="Helical" evidence="8">
    <location>
        <begin position="389"/>
        <end position="414"/>
    </location>
</feature>
<evidence type="ECO:0000256" key="7">
    <source>
        <dbReference type="ARBA" id="ARBA00023136"/>
    </source>
</evidence>
<evidence type="ECO:0000313" key="10">
    <source>
        <dbReference type="EMBL" id="TDT70591.1"/>
    </source>
</evidence>
<evidence type="ECO:0000313" key="11">
    <source>
        <dbReference type="Proteomes" id="UP000294678"/>
    </source>
</evidence>
<dbReference type="Pfam" id="PF00528">
    <property type="entry name" value="BPD_transp_1"/>
    <property type="match status" value="2"/>
</dbReference>
<keyword evidence="11" id="KW-1185">Reference proteome</keyword>
<feature type="transmembrane region" description="Helical" evidence="8">
    <location>
        <begin position="132"/>
        <end position="150"/>
    </location>
</feature>
<keyword evidence="3" id="KW-1003">Cell membrane</keyword>
<evidence type="ECO:0000256" key="8">
    <source>
        <dbReference type="RuleBase" id="RU363032"/>
    </source>
</evidence>
<feature type="transmembrane region" description="Helical" evidence="8">
    <location>
        <begin position="12"/>
        <end position="36"/>
    </location>
</feature>
<feature type="transmembrane region" description="Helical" evidence="8">
    <location>
        <begin position="493"/>
        <end position="517"/>
    </location>
</feature>
<dbReference type="CDD" id="cd06261">
    <property type="entry name" value="TM_PBP2"/>
    <property type="match status" value="2"/>
</dbReference>
<evidence type="ECO:0000256" key="4">
    <source>
        <dbReference type="ARBA" id="ARBA00022519"/>
    </source>
</evidence>
<feature type="domain" description="ABC transmembrane type-1" evidence="9">
    <location>
        <begin position="58"/>
        <end position="251"/>
    </location>
</feature>
<proteinExistence type="inferred from homology"/>
<comment type="caution">
    <text evidence="10">The sequence shown here is derived from an EMBL/GenBank/DDBJ whole genome shotgun (WGS) entry which is preliminary data.</text>
</comment>
<dbReference type="GO" id="GO:0005886">
    <property type="term" value="C:plasma membrane"/>
    <property type="evidence" value="ECO:0007669"/>
    <property type="project" value="UniProtKB-SubCell"/>
</dbReference>
<sequence>MKSFNKFSRNQTFDFWNFLTIISTFIIILPLLYIVVNIFTKTSNNFYHIINNLLFDYIKNTFILSLFSSLFSAIIGYTLAYFTVFYDFRYRKLFDILFILPLAIPTYIAGYVYGELFSFTGLFKGKIDIMNIYGGIFIFSIFLAPYVYIISKSYLSKISSNIIENAKILGKNDLHIFLNVLLPMSRIALVSSVSLVTLEIINAYGVVKYFGINTFSIGIFRTWFSLGDSNSAIKLAAFLMFTTFIVLSLEKNFRKHKNYSYINSKIKSIKRKKLSKSHEFIITIFSLLYIIIGFIFPIIQLVYFSMLTYKMMLNYETFLLIFKTFILTAISSLITLIIALIISNNARLSKNKFSGILARISSIGYSIPGAVIAIGVLMLFITIDNFFDTYFSMSFIVLILAYIIRFLGVGYNTINTSFLKIGLKFHESARTLGKSKIYTFFKIDFPMIKSSIFSAYILIFIEIIKELPLTLILRPFNFDTLSTITKKYVEDEMIYHSGIPSLIIVFICFLGIIYFNILNKNRRN</sequence>
<feature type="transmembrane region" description="Helical" evidence="8">
    <location>
        <begin position="363"/>
        <end position="383"/>
    </location>
</feature>
<name>A0AA46DYQ5_9FUSO</name>
<reference evidence="10 11" key="1">
    <citation type="submission" date="2019-03" db="EMBL/GenBank/DDBJ databases">
        <title>Genomic Encyclopedia of Type Strains, Phase IV (KMG-IV): sequencing the most valuable type-strain genomes for metagenomic binning, comparative biology and taxonomic classification.</title>
        <authorList>
            <person name="Goeker M."/>
        </authorList>
    </citation>
    <scope>NUCLEOTIDE SEQUENCE [LARGE SCALE GENOMIC DNA]</scope>
    <source>
        <strain evidence="10 11">DSM 100055</strain>
    </source>
</reference>
<evidence type="ECO:0000256" key="6">
    <source>
        <dbReference type="ARBA" id="ARBA00022989"/>
    </source>
</evidence>
<comment type="similarity">
    <text evidence="8">Belongs to the binding-protein-dependent transport system permease family.</text>
</comment>
<feature type="transmembrane region" description="Helical" evidence="8">
    <location>
        <begin position="452"/>
        <end position="473"/>
    </location>
</feature>
<dbReference type="InterPro" id="IPR000515">
    <property type="entry name" value="MetI-like"/>
</dbReference>
<evidence type="ECO:0000259" key="9">
    <source>
        <dbReference type="PROSITE" id="PS50928"/>
    </source>
</evidence>
<dbReference type="InterPro" id="IPR035906">
    <property type="entry name" value="MetI-like_sf"/>
</dbReference>
<feature type="transmembrane region" description="Helical" evidence="8">
    <location>
        <begin position="93"/>
        <end position="112"/>
    </location>
</feature>
<evidence type="ECO:0000256" key="5">
    <source>
        <dbReference type="ARBA" id="ARBA00022692"/>
    </source>
</evidence>
<dbReference type="PANTHER" id="PTHR43357:SF3">
    <property type="entry name" value="FE(3+)-TRANSPORT SYSTEM PERMEASE PROTEIN FBPB 2"/>
    <property type="match status" value="1"/>
</dbReference>
<feature type="transmembrane region" description="Helical" evidence="8">
    <location>
        <begin position="231"/>
        <end position="249"/>
    </location>
</feature>
<dbReference type="GO" id="GO:0055085">
    <property type="term" value="P:transmembrane transport"/>
    <property type="evidence" value="ECO:0007669"/>
    <property type="project" value="InterPro"/>
</dbReference>
<feature type="transmembrane region" description="Helical" evidence="8">
    <location>
        <begin position="62"/>
        <end position="86"/>
    </location>
</feature>
<evidence type="ECO:0000256" key="2">
    <source>
        <dbReference type="ARBA" id="ARBA00022448"/>
    </source>
</evidence>
<keyword evidence="2 8" id="KW-0813">Transport</keyword>
<dbReference type="Proteomes" id="UP000294678">
    <property type="component" value="Unassembled WGS sequence"/>
</dbReference>
<keyword evidence="7 8" id="KW-0472">Membrane</keyword>
<keyword evidence="6 8" id="KW-1133">Transmembrane helix</keyword>
<organism evidence="10 11">
    <name type="scientific">Hypnocyclicus thermotrophus</name>
    <dbReference type="NCBI Taxonomy" id="1627895"/>
    <lineage>
        <taxon>Bacteria</taxon>
        <taxon>Fusobacteriati</taxon>
        <taxon>Fusobacteriota</taxon>
        <taxon>Fusobacteriia</taxon>
        <taxon>Fusobacteriales</taxon>
        <taxon>Fusobacteriaceae</taxon>
        <taxon>Hypnocyclicus</taxon>
    </lineage>
</organism>
<feature type="transmembrane region" description="Helical" evidence="8">
    <location>
        <begin position="187"/>
        <end position="211"/>
    </location>
</feature>
<evidence type="ECO:0000256" key="3">
    <source>
        <dbReference type="ARBA" id="ARBA00022475"/>
    </source>
</evidence>
<protein>
    <submittedName>
        <fullName evidence="10">Iron(III) transport system permease protein</fullName>
    </submittedName>
</protein>
<feature type="domain" description="ABC transmembrane type-1" evidence="9">
    <location>
        <begin position="321"/>
        <end position="515"/>
    </location>
</feature>
<keyword evidence="4" id="KW-0997">Cell inner membrane</keyword>
<gene>
    <name evidence="10" type="ORF">EV215_1142</name>
</gene>
<dbReference type="AlphaFoldDB" id="A0AA46DYQ5"/>